<evidence type="ECO:0000256" key="1">
    <source>
        <dbReference type="ARBA" id="ARBA00001231"/>
    </source>
</evidence>
<dbReference type="SUPFAM" id="SSF51445">
    <property type="entry name" value="(Trans)glycosidases"/>
    <property type="match status" value="1"/>
</dbReference>
<comment type="similarity">
    <text evidence="2">Belongs to the glycosyl hydrolase 20 family.</text>
</comment>
<dbReference type="GO" id="GO:0004563">
    <property type="term" value="F:beta-N-acetylhexosaminidase activity"/>
    <property type="evidence" value="ECO:0007669"/>
    <property type="project" value="UniProtKB-EC"/>
</dbReference>
<dbReference type="Gene3D" id="3.20.20.80">
    <property type="entry name" value="Glycosidases"/>
    <property type="match status" value="1"/>
</dbReference>
<organism evidence="9 10">
    <name type="scientific">Chryseolinea serpens</name>
    <dbReference type="NCBI Taxonomy" id="947013"/>
    <lineage>
        <taxon>Bacteria</taxon>
        <taxon>Pseudomonadati</taxon>
        <taxon>Bacteroidota</taxon>
        <taxon>Cytophagia</taxon>
        <taxon>Cytophagales</taxon>
        <taxon>Fulvivirgaceae</taxon>
        <taxon>Chryseolinea</taxon>
    </lineage>
</organism>
<dbReference type="GO" id="GO:0016020">
    <property type="term" value="C:membrane"/>
    <property type="evidence" value="ECO:0007669"/>
    <property type="project" value="TreeGrafter"/>
</dbReference>
<dbReference type="SUPFAM" id="SSF55545">
    <property type="entry name" value="beta-N-acetylhexosaminidase-like domain"/>
    <property type="match status" value="1"/>
</dbReference>
<dbReference type="EMBL" id="FQWQ01000001">
    <property type="protein sequence ID" value="SHG40438.1"/>
    <property type="molecule type" value="Genomic_DNA"/>
</dbReference>
<feature type="active site" description="Proton donor" evidence="6">
    <location>
        <position position="327"/>
    </location>
</feature>
<dbReference type="Proteomes" id="UP000184212">
    <property type="component" value="Unassembled WGS sequence"/>
</dbReference>
<evidence type="ECO:0000313" key="9">
    <source>
        <dbReference type="EMBL" id="SHG40438.1"/>
    </source>
</evidence>
<evidence type="ECO:0000256" key="4">
    <source>
        <dbReference type="ARBA" id="ARBA00022801"/>
    </source>
</evidence>
<reference evidence="9 10" key="1">
    <citation type="submission" date="2016-11" db="EMBL/GenBank/DDBJ databases">
        <authorList>
            <person name="Jaros S."/>
            <person name="Januszkiewicz K."/>
            <person name="Wedrychowicz H."/>
        </authorList>
    </citation>
    <scope>NUCLEOTIDE SEQUENCE [LARGE SCALE GENOMIC DNA]</scope>
    <source>
        <strain evidence="9 10">DSM 24574</strain>
    </source>
</reference>
<name>A0A1M5JIV1_9BACT</name>
<evidence type="ECO:0000256" key="2">
    <source>
        <dbReference type="ARBA" id="ARBA00006285"/>
    </source>
</evidence>
<evidence type="ECO:0000313" key="10">
    <source>
        <dbReference type="Proteomes" id="UP000184212"/>
    </source>
</evidence>
<dbReference type="PRINTS" id="PR00738">
    <property type="entry name" value="GLHYDRLASE20"/>
</dbReference>
<gene>
    <name evidence="9" type="ORF">SAMN04488109_0087</name>
</gene>
<dbReference type="InterPro" id="IPR015882">
    <property type="entry name" value="HEX_bac_N"/>
</dbReference>
<evidence type="ECO:0000256" key="5">
    <source>
        <dbReference type="ARBA" id="ARBA00023295"/>
    </source>
</evidence>
<proteinExistence type="inferred from homology"/>
<dbReference type="PANTHER" id="PTHR22600">
    <property type="entry name" value="BETA-HEXOSAMINIDASE"/>
    <property type="match status" value="1"/>
</dbReference>
<dbReference type="EC" id="3.2.1.52" evidence="3"/>
<keyword evidence="5" id="KW-0326">Glycosidase</keyword>
<accession>A0A1M5JIV1</accession>
<feature type="domain" description="Beta-hexosaminidase bacterial type N-terminal" evidence="8">
    <location>
        <begin position="105"/>
        <end position="183"/>
    </location>
</feature>
<keyword evidence="10" id="KW-1185">Reference proteome</keyword>
<dbReference type="InterPro" id="IPR017853">
    <property type="entry name" value="GH"/>
</dbReference>
<dbReference type="OrthoDB" id="9763537at2"/>
<protein>
    <recommendedName>
        <fullName evidence="3">beta-N-acetylhexosaminidase</fullName>
        <ecNumber evidence="3">3.2.1.52</ecNumber>
    </recommendedName>
</protein>
<dbReference type="STRING" id="947013.SAMN04488109_0087"/>
<evidence type="ECO:0000259" key="8">
    <source>
        <dbReference type="Pfam" id="PF02838"/>
    </source>
</evidence>
<keyword evidence="4 9" id="KW-0378">Hydrolase</keyword>
<feature type="domain" description="Glycoside hydrolase family 20 catalytic" evidence="7">
    <location>
        <begin position="188"/>
        <end position="429"/>
    </location>
</feature>
<dbReference type="InterPro" id="IPR025705">
    <property type="entry name" value="Beta_hexosaminidase_sua/sub"/>
</dbReference>
<dbReference type="PANTHER" id="PTHR22600:SF57">
    <property type="entry name" value="BETA-N-ACETYLHEXOSAMINIDASE"/>
    <property type="match status" value="1"/>
</dbReference>
<evidence type="ECO:0000259" key="7">
    <source>
        <dbReference type="Pfam" id="PF00728"/>
    </source>
</evidence>
<evidence type="ECO:0000256" key="3">
    <source>
        <dbReference type="ARBA" id="ARBA00012663"/>
    </source>
</evidence>
<dbReference type="Gene3D" id="3.30.379.10">
    <property type="entry name" value="Chitobiase/beta-hexosaminidase domain 2-like"/>
    <property type="match status" value="1"/>
</dbReference>
<comment type="catalytic activity">
    <reaction evidence="1">
        <text>Hydrolysis of terminal non-reducing N-acetyl-D-hexosamine residues in N-acetyl-beta-D-hexosaminides.</text>
        <dbReference type="EC" id="3.2.1.52"/>
    </reaction>
</comment>
<dbReference type="AlphaFoldDB" id="A0A1M5JIV1"/>
<sequence length="731" mass="83436">MCESGPGFLMRNKRSLPPSIEGETGTRRYTYTYMHLKSIIPFCLLTLVLTTTAIAADLADFQRHFRILPQPQKIELLSGKGLLPSALRGVYLFNVGERPVMSGALASLPLRKNGGEGIITLRLREDLAVPSDEGYVLEVSGGQVSIQGRQAAGLFYGIQTLIQLIEDATDQQIEIPACRITDYPEIAYRAIHLDMKHHLETGHYYYSIIDRLANIKVNAIIIEFEDKLRYRKAPVVGAANAISIEEFAAISRYAQERHIEISPLVQGLGHASFILKHEEYKKLRDDPASDWVFDPLHPGTYDLQFALYEDAIKATPYSKYLHVGGDEVGSLGKSELSKKSGMKPLELQMYWLKKVTDFALAHDRIPIFWDDMVFKLADLYQTTYDDKMPAAKVEELWKNNQATLDKNVTLFPKNCVYMRWNYDTPAIPGNRRAIDWYKAHNLKVMAATSAQPIYPMLPRNRSNFNPIKDYCSLTSEKKMDGILCTAWDDCSVHFETIWRGIYDFGLFSWNYEDISEPQAHTLFRQRFYSPAMADASMDFQNALEDALPFWETALLKEGDRDNYHKDFKLVDLPDPAKPGAWSAAYKSKIEGAKKAVEKYTAIKGKIKKAQEVSSRNQYALAVMEQINELQIYSAMQLLLLEQYDNAAKGTRKTSLAQVKTFTENFEKLRAQFENVYGETRILGNPEGYQLDSNFHHHLANGTNNTDWMYVYELAMNKKVEEWMSHQLLTND</sequence>
<dbReference type="Pfam" id="PF00728">
    <property type="entry name" value="Glyco_hydro_20"/>
    <property type="match status" value="1"/>
</dbReference>
<evidence type="ECO:0000256" key="6">
    <source>
        <dbReference type="PIRSR" id="PIRSR625705-1"/>
    </source>
</evidence>
<dbReference type="GO" id="GO:0030203">
    <property type="term" value="P:glycosaminoglycan metabolic process"/>
    <property type="evidence" value="ECO:0007669"/>
    <property type="project" value="TreeGrafter"/>
</dbReference>
<dbReference type="InterPro" id="IPR015883">
    <property type="entry name" value="Glyco_hydro_20_cat"/>
</dbReference>
<dbReference type="Pfam" id="PF02838">
    <property type="entry name" value="Glyco_hydro_20b"/>
    <property type="match status" value="1"/>
</dbReference>
<dbReference type="GO" id="GO:0005975">
    <property type="term" value="P:carbohydrate metabolic process"/>
    <property type="evidence" value="ECO:0007669"/>
    <property type="project" value="InterPro"/>
</dbReference>
<dbReference type="InterPro" id="IPR029018">
    <property type="entry name" value="Hex-like_dom2"/>
</dbReference>